<keyword evidence="3 10" id="KW-0479">Metal-binding</keyword>
<evidence type="ECO:0000259" key="11">
    <source>
        <dbReference type="PROSITE" id="PS50936"/>
    </source>
</evidence>
<feature type="binding site" evidence="10">
    <location>
        <position position="283"/>
    </location>
    <ligand>
        <name>Zn(2+)</name>
        <dbReference type="ChEBI" id="CHEBI:29105"/>
    </ligand>
</feature>
<comment type="cofactor">
    <cofactor evidence="10">
        <name>Zn(2+)</name>
        <dbReference type="ChEBI" id="CHEBI:29105"/>
    </cofactor>
    <text evidence="10">Binds 1 zinc ion per subunit.</text>
</comment>
<keyword evidence="7 10" id="KW-0862">Zinc</keyword>
<comment type="similarity">
    <text evidence="10">Belongs to the TRAFAC class YlqF/YawG GTPase family. RsgA subfamily.</text>
</comment>
<dbReference type="InterPro" id="IPR030378">
    <property type="entry name" value="G_CP_dom"/>
</dbReference>
<dbReference type="EC" id="3.6.1.-" evidence="10"/>
<evidence type="ECO:0000256" key="4">
    <source>
        <dbReference type="ARBA" id="ARBA00022730"/>
    </source>
</evidence>
<comment type="function">
    <text evidence="10">One of several proteins that assist in the late maturation steps of the functional core of the 30S ribosomal subunit. Helps release RbfA from mature subunits. May play a role in the assembly of ribosomal proteins into the subunit. Circularly permuted GTPase that catalyzes slow GTP hydrolysis, GTPase activity is stimulated by the 30S ribosomal subunit.</text>
</comment>
<dbReference type="CDD" id="cd04466">
    <property type="entry name" value="S1_YloQ_GTPase"/>
    <property type="match status" value="1"/>
</dbReference>
<dbReference type="InterPro" id="IPR031944">
    <property type="entry name" value="RsgA_N"/>
</dbReference>
<dbReference type="Gene3D" id="3.40.50.300">
    <property type="entry name" value="P-loop containing nucleotide triphosphate hydrolases"/>
    <property type="match status" value="1"/>
</dbReference>
<evidence type="ECO:0000256" key="7">
    <source>
        <dbReference type="ARBA" id="ARBA00022833"/>
    </source>
</evidence>
<dbReference type="EMBL" id="JBEPSH010000001">
    <property type="protein sequence ID" value="MET4575299.1"/>
    <property type="molecule type" value="Genomic_DNA"/>
</dbReference>
<feature type="domain" description="CP-type G" evidence="12">
    <location>
        <begin position="78"/>
        <end position="254"/>
    </location>
</feature>
<proteinExistence type="inferred from homology"/>
<dbReference type="Proteomes" id="UP001549320">
    <property type="component" value="Unassembled WGS sequence"/>
</dbReference>
<keyword evidence="2 10" id="KW-0690">Ribosome biogenesis</keyword>
<keyword evidence="4 10" id="KW-0699">rRNA-binding</keyword>
<comment type="subunit">
    <text evidence="10">Monomer. Associates with 30S ribosomal subunit, binds 16S rRNA.</text>
</comment>
<keyword evidence="1 10" id="KW-0963">Cytoplasm</keyword>
<sequence>MSKSRPAPSASAASLQDGLVVASHGRHCVVEVLGGDRVICHPRGKKLTVVVGDRVRWQPSQDEGTIEQIVPRRNLFFRQDEIRTKSFAANLDQVLILVAAEPEFSEHQLARALIAAEAEHIEPIIVLNKADLGDQFLHGWSRLEPYRAMGYAVLPLAAKPGVIPSEVSGAPNMTGDGLSALTERLHGRTTLILGPSGAGKSTLINRLIPGATAQTQEISQALNSGKHTTTTTSWYWMDEARSTALIDSPGFQEFGLRQIDPMQLAAYMPDIRPHVPECRFYNCTHMHEPGCGVIAALNDNSQPEKIAAARYRIYTTLFEELKAGLAWGG</sequence>
<keyword evidence="5 10" id="KW-0547">Nucleotide-binding</keyword>
<dbReference type="InterPro" id="IPR012340">
    <property type="entry name" value="NA-bd_OB-fold"/>
</dbReference>
<reference evidence="13 14" key="1">
    <citation type="submission" date="2024-06" db="EMBL/GenBank/DDBJ databases">
        <title>Sorghum-associated microbial communities from plants grown in Nebraska, USA.</title>
        <authorList>
            <person name="Schachtman D."/>
        </authorList>
    </citation>
    <scope>NUCLEOTIDE SEQUENCE [LARGE SCALE GENOMIC DNA]</scope>
    <source>
        <strain evidence="13 14">2709</strain>
    </source>
</reference>
<feature type="binding site" evidence="10">
    <location>
        <begin position="194"/>
        <end position="202"/>
    </location>
    <ligand>
        <name>GTP</name>
        <dbReference type="ChEBI" id="CHEBI:37565"/>
    </ligand>
</feature>
<dbReference type="RefSeq" id="WP_354440662.1">
    <property type="nucleotide sequence ID" value="NZ_JBEPSH010000001.1"/>
</dbReference>
<evidence type="ECO:0000256" key="1">
    <source>
        <dbReference type="ARBA" id="ARBA00022490"/>
    </source>
</evidence>
<evidence type="ECO:0000256" key="9">
    <source>
        <dbReference type="ARBA" id="ARBA00023134"/>
    </source>
</evidence>
<name>A0ABV2Q2P8_9BURK</name>
<keyword evidence="14" id="KW-1185">Reference proteome</keyword>
<evidence type="ECO:0000256" key="6">
    <source>
        <dbReference type="ARBA" id="ARBA00022801"/>
    </source>
</evidence>
<evidence type="ECO:0000256" key="8">
    <source>
        <dbReference type="ARBA" id="ARBA00022884"/>
    </source>
</evidence>
<feature type="binding site" evidence="10">
    <location>
        <position position="278"/>
    </location>
    <ligand>
        <name>Zn(2+)</name>
        <dbReference type="ChEBI" id="CHEBI:29105"/>
    </ligand>
</feature>
<feature type="binding site" evidence="10">
    <location>
        <position position="285"/>
    </location>
    <ligand>
        <name>Zn(2+)</name>
        <dbReference type="ChEBI" id="CHEBI:29105"/>
    </ligand>
</feature>
<dbReference type="Pfam" id="PF03193">
    <property type="entry name" value="RsgA_GTPase"/>
    <property type="match status" value="1"/>
</dbReference>
<evidence type="ECO:0000313" key="13">
    <source>
        <dbReference type="EMBL" id="MET4575299.1"/>
    </source>
</evidence>
<evidence type="ECO:0000256" key="10">
    <source>
        <dbReference type="HAMAP-Rule" id="MF_01820"/>
    </source>
</evidence>
<dbReference type="PROSITE" id="PS50936">
    <property type="entry name" value="ENGC_GTPASE"/>
    <property type="match status" value="1"/>
</dbReference>
<dbReference type="PROSITE" id="PS51721">
    <property type="entry name" value="G_CP"/>
    <property type="match status" value="1"/>
</dbReference>
<keyword evidence="6 10" id="KW-0378">Hydrolase</keyword>
<dbReference type="SUPFAM" id="SSF52540">
    <property type="entry name" value="P-loop containing nucleoside triphosphate hydrolases"/>
    <property type="match status" value="1"/>
</dbReference>
<dbReference type="PANTHER" id="PTHR32120:SF11">
    <property type="entry name" value="SMALL RIBOSOMAL SUBUNIT BIOGENESIS GTPASE RSGA 1, MITOCHONDRIAL-RELATED"/>
    <property type="match status" value="1"/>
</dbReference>
<dbReference type="NCBIfam" id="TIGR00157">
    <property type="entry name" value="ribosome small subunit-dependent GTPase A"/>
    <property type="match status" value="1"/>
</dbReference>
<keyword evidence="9 10" id="KW-0342">GTP-binding</keyword>
<feature type="domain" description="EngC GTPase" evidence="11">
    <location>
        <begin position="89"/>
        <end position="252"/>
    </location>
</feature>
<accession>A0ABV2Q2P8</accession>
<keyword evidence="8 10" id="KW-0694">RNA-binding</keyword>
<dbReference type="InterPro" id="IPR004881">
    <property type="entry name" value="Ribosome_biogen_GTPase_RsgA"/>
</dbReference>
<feature type="binding site" evidence="10">
    <location>
        <position position="291"/>
    </location>
    <ligand>
        <name>Zn(2+)</name>
        <dbReference type="ChEBI" id="CHEBI:29105"/>
    </ligand>
</feature>
<organism evidence="13 14">
    <name type="scientific">Ottowia thiooxydans</name>
    <dbReference type="NCBI Taxonomy" id="219182"/>
    <lineage>
        <taxon>Bacteria</taxon>
        <taxon>Pseudomonadati</taxon>
        <taxon>Pseudomonadota</taxon>
        <taxon>Betaproteobacteria</taxon>
        <taxon>Burkholderiales</taxon>
        <taxon>Comamonadaceae</taxon>
        <taxon>Ottowia</taxon>
    </lineage>
</organism>
<dbReference type="SUPFAM" id="SSF50249">
    <property type="entry name" value="Nucleic acid-binding proteins"/>
    <property type="match status" value="1"/>
</dbReference>
<dbReference type="PANTHER" id="PTHR32120">
    <property type="entry name" value="SMALL RIBOSOMAL SUBUNIT BIOGENESIS GTPASE RSGA"/>
    <property type="match status" value="1"/>
</dbReference>
<gene>
    <name evidence="10" type="primary">rsgA</name>
    <name evidence="13" type="ORF">ABIE13_000396</name>
</gene>
<protein>
    <recommendedName>
        <fullName evidence="10">Small ribosomal subunit biogenesis GTPase RsgA</fullName>
        <ecNumber evidence="10">3.6.1.-</ecNumber>
    </recommendedName>
</protein>
<comment type="subcellular location">
    <subcellularLocation>
        <location evidence="10">Cytoplasm</location>
    </subcellularLocation>
</comment>
<dbReference type="Gene3D" id="2.40.50.140">
    <property type="entry name" value="Nucleic acid-binding proteins"/>
    <property type="match status" value="1"/>
</dbReference>
<evidence type="ECO:0000256" key="5">
    <source>
        <dbReference type="ARBA" id="ARBA00022741"/>
    </source>
</evidence>
<evidence type="ECO:0000313" key="14">
    <source>
        <dbReference type="Proteomes" id="UP001549320"/>
    </source>
</evidence>
<comment type="caution">
    <text evidence="13">The sequence shown here is derived from an EMBL/GenBank/DDBJ whole genome shotgun (WGS) entry which is preliminary data.</text>
</comment>
<dbReference type="CDD" id="cd01854">
    <property type="entry name" value="YjeQ_EngC"/>
    <property type="match status" value="1"/>
</dbReference>
<evidence type="ECO:0000259" key="12">
    <source>
        <dbReference type="PROSITE" id="PS51721"/>
    </source>
</evidence>
<evidence type="ECO:0000256" key="2">
    <source>
        <dbReference type="ARBA" id="ARBA00022517"/>
    </source>
</evidence>
<dbReference type="HAMAP" id="MF_01820">
    <property type="entry name" value="GTPase_RsgA"/>
    <property type="match status" value="1"/>
</dbReference>
<feature type="binding site" evidence="10">
    <location>
        <begin position="128"/>
        <end position="131"/>
    </location>
    <ligand>
        <name>GTP</name>
        <dbReference type="ChEBI" id="CHEBI:37565"/>
    </ligand>
</feature>
<dbReference type="InterPro" id="IPR010914">
    <property type="entry name" value="RsgA_GTPase_dom"/>
</dbReference>
<evidence type="ECO:0000256" key="3">
    <source>
        <dbReference type="ARBA" id="ARBA00022723"/>
    </source>
</evidence>
<dbReference type="InterPro" id="IPR027417">
    <property type="entry name" value="P-loop_NTPase"/>
</dbReference>
<dbReference type="Gene3D" id="1.10.40.50">
    <property type="entry name" value="Probable gtpase engc, domain 3"/>
    <property type="match status" value="1"/>
</dbReference>
<dbReference type="GO" id="GO:0042131">
    <property type="term" value="F:thiamine phosphate phosphatase activity"/>
    <property type="evidence" value="ECO:0007669"/>
    <property type="project" value="UniProtKB-EC"/>
</dbReference>